<dbReference type="PROSITE" id="PS00633">
    <property type="entry name" value="BROMODOMAIN_1"/>
    <property type="match status" value="1"/>
</dbReference>
<dbReference type="GO" id="GO:0006334">
    <property type="term" value="P:nucleosome assembly"/>
    <property type="evidence" value="ECO:0007669"/>
    <property type="project" value="TreeGrafter"/>
</dbReference>
<evidence type="ECO:0000256" key="6">
    <source>
        <dbReference type="ARBA" id="ARBA00022801"/>
    </source>
</evidence>
<dbReference type="SUPFAM" id="SSF47370">
    <property type="entry name" value="Bromodomain"/>
    <property type="match status" value="1"/>
</dbReference>
<evidence type="ECO:0000256" key="1">
    <source>
        <dbReference type="ARBA" id="ARBA00004123"/>
    </source>
</evidence>
<keyword evidence="5" id="KW-0547">Nucleotide-binding</keyword>
<comment type="similarity">
    <text evidence="2">Belongs to the AAA ATPase family.</text>
</comment>
<dbReference type="AlphaFoldDB" id="A0A8B9KRV3"/>
<evidence type="ECO:0000256" key="16">
    <source>
        <dbReference type="ARBA" id="ARBA00071858"/>
    </source>
</evidence>
<dbReference type="PANTHER" id="PTHR23069:SF5">
    <property type="entry name" value="ATPASE FAMILY AAA DOMAIN-CONTAINING PROTEIN 2B"/>
    <property type="match status" value="1"/>
</dbReference>
<proteinExistence type="inferred from homology"/>
<dbReference type="Gene3D" id="3.40.50.300">
    <property type="entry name" value="P-loop containing nucleotide triphosphate hydrolases"/>
    <property type="match status" value="2"/>
</dbReference>
<evidence type="ECO:0000256" key="4">
    <source>
        <dbReference type="ARBA" id="ARBA00022553"/>
    </source>
</evidence>
<dbReference type="GO" id="GO:0045815">
    <property type="term" value="P:transcription initiation-coupled chromatin remodeling"/>
    <property type="evidence" value="ECO:0007669"/>
    <property type="project" value="TreeGrafter"/>
</dbReference>
<dbReference type="PROSITE" id="PS50014">
    <property type="entry name" value="BROMODOMAIN_2"/>
    <property type="match status" value="1"/>
</dbReference>
<keyword evidence="7" id="KW-0067">ATP-binding</keyword>
<dbReference type="InterPro" id="IPR003960">
    <property type="entry name" value="ATPase_AAA_CS"/>
</dbReference>
<keyword evidence="14" id="KW-0539">Nucleus</keyword>
<reference evidence="20" key="1">
    <citation type="submission" date="2025-08" db="UniProtKB">
        <authorList>
            <consortium name="Ensembl"/>
        </authorList>
    </citation>
    <scope>IDENTIFICATION</scope>
</reference>
<dbReference type="CDD" id="cd05528">
    <property type="entry name" value="Bromo_AAA"/>
    <property type="match status" value="1"/>
</dbReference>
<evidence type="ECO:0000256" key="8">
    <source>
        <dbReference type="ARBA" id="ARBA00022843"/>
    </source>
</evidence>
<dbReference type="InterPro" id="IPR045199">
    <property type="entry name" value="ATAD2-like"/>
</dbReference>
<dbReference type="Pfam" id="PF00439">
    <property type="entry name" value="Bromodomain"/>
    <property type="match status" value="1"/>
</dbReference>
<organism evidence="20 21">
    <name type="scientific">Astyanax mexicanus</name>
    <name type="common">Blind cave fish</name>
    <name type="synonym">Astyanax fasciatus mexicanus</name>
    <dbReference type="NCBI Taxonomy" id="7994"/>
    <lineage>
        <taxon>Eukaryota</taxon>
        <taxon>Metazoa</taxon>
        <taxon>Chordata</taxon>
        <taxon>Craniata</taxon>
        <taxon>Vertebrata</taxon>
        <taxon>Euteleostomi</taxon>
        <taxon>Actinopterygii</taxon>
        <taxon>Neopterygii</taxon>
        <taxon>Teleostei</taxon>
        <taxon>Ostariophysi</taxon>
        <taxon>Characiformes</taxon>
        <taxon>Characoidei</taxon>
        <taxon>Acestrorhamphidae</taxon>
        <taxon>Acestrorhamphinae</taxon>
        <taxon>Astyanax</taxon>
    </lineage>
</organism>
<evidence type="ECO:0000256" key="17">
    <source>
        <dbReference type="PROSITE-ProRule" id="PRU00035"/>
    </source>
</evidence>
<evidence type="ECO:0000256" key="2">
    <source>
        <dbReference type="ARBA" id="ARBA00006914"/>
    </source>
</evidence>
<dbReference type="PRINTS" id="PR00503">
    <property type="entry name" value="BROMODOMAIN"/>
</dbReference>
<dbReference type="Pfam" id="PF17862">
    <property type="entry name" value="AAA_lid_3"/>
    <property type="match status" value="1"/>
</dbReference>
<evidence type="ECO:0000259" key="19">
    <source>
        <dbReference type="PROSITE" id="PS50014"/>
    </source>
</evidence>
<evidence type="ECO:0000256" key="15">
    <source>
        <dbReference type="ARBA" id="ARBA00049360"/>
    </source>
</evidence>
<dbReference type="Gene3D" id="1.10.8.60">
    <property type="match status" value="1"/>
</dbReference>
<dbReference type="GO" id="GO:0005524">
    <property type="term" value="F:ATP binding"/>
    <property type="evidence" value="ECO:0007669"/>
    <property type="project" value="UniProtKB-KW"/>
</dbReference>
<evidence type="ECO:0000256" key="12">
    <source>
        <dbReference type="ARBA" id="ARBA00023159"/>
    </source>
</evidence>
<dbReference type="Ensembl" id="ENSAMXT00005043757.1">
    <property type="protein sequence ID" value="ENSAMXP00005040184.1"/>
    <property type="gene ID" value="ENSAMXG00005018301.1"/>
</dbReference>
<feature type="region of interest" description="Disordered" evidence="18">
    <location>
        <begin position="27"/>
        <end position="52"/>
    </location>
</feature>
<evidence type="ECO:0000256" key="14">
    <source>
        <dbReference type="ARBA" id="ARBA00023242"/>
    </source>
</evidence>
<evidence type="ECO:0000256" key="18">
    <source>
        <dbReference type="SAM" id="MobiDB-lite"/>
    </source>
</evidence>
<dbReference type="CDD" id="cd19517">
    <property type="entry name" value="RecA-like_Yta7-like"/>
    <property type="match status" value="1"/>
</dbReference>
<evidence type="ECO:0000256" key="5">
    <source>
        <dbReference type="ARBA" id="ARBA00022741"/>
    </source>
</evidence>
<dbReference type="InterPro" id="IPR041569">
    <property type="entry name" value="AAA_lid_3"/>
</dbReference>
<dbReference type="InterPro" id="IPR027417">
    <property type="entry name" value="P-loop_NTPase"/>
</dbReference>
<dbReference type="SMART" id="SM00297">
    <property type="entry name" value="BROMO"/>
    <property type="match status" value="1"/>
</dbReference>
<dbReference type="InterPro" id="IPR036427">
    <property type="entry name" value="Bromodomain-like_sf"/>
</dbReference>
<dbReference type="PANTHER" id="PTHR23069">
    <property type="entry name" value="AAA DOMAIN-CONTAINING"/>
    <property type="match status" value="1"/>
</dbReference>
<dbReference type="GO" id="GO:0003682">
    <property type="term" value="F:chromatin binding"/>
    <property type="evidence" value="ECO:0007669"/>
    <property type="project" value="TreeGrafter"/>
</dbReference>
<evidence type="ECO:0000256" key="13">
    <source>
        <dbReference type="ARBA" id="ARBA00023163"/>
    </source>
</evidence>
<keyword evidence="11 17" id="KW-0103">Bromodomain</keyword>
<dbReference type="GO" id="GO:0042393">
    <property type="term" value="F:histone binding"/>
    <property type="evidence" value="ECO:0007669"/>
    <property type="project" value="TreeGrafter"/>
</dbReference>
<keyword evidence="9" id="KW-0805">Transcription regulation</keyword>
<evidence type="ECO:0000313" key="21">
    <source>
        <dbReference type="Proteomes" id="UP000694621"/>
    </source>
</evidence>
<keyword evidence="10" id="KW-0175">Coiled coil</keyword>
<keyword evidence="6" id="KW-0378">Hydrolase</keyword>
<evidence type="ECO:0000256" key="7">
    <source>
        <dbReference type="ARBA" id="ARBA00022840"/>
    </source>
</evidence>
<dbReference type="Proteomes" id="UP000694621">
    <property type="component" value="Unplaced"/>
</dbReference>
<evidence type="ECO:0000313" key="20">
    <source>
        <dbReference type="Ensembl" id="ENSAMXP00005040184.1"/>
    </source>
</evidence>
<evidence type="ECO:0000256" key="9">
    <source>
        <dbReference type="ARBA" id="ARBA00023015"/>
    </source>
</evidence>
<comment type="subcellular location">
    <subcellularLocation>
        <location evidence="1">Nucleus</location>
    </subcellularLocation>
</comment>
<dbReference type="InterPro" id="IPR001487">
    <property type="entry name" value="Bromodomain"/>
</dbReference>
<protein>
    <recommendedName>
        <fullName evidence="16">ATPase family AAA domain-containing protein 2</fullName>
    </recommendedName>
</protein>
<feature type="region of interest" description="Disordered" evidence="18">
    <location>
        <begin position="757"/>
        <end position="778"/>
    </location>
</feature>
<dbReference type="PROSITE" id="PS00674">
    <property type="entry name" value="AAA"/>
    <property type="match status" value="1"/>
</dbReference>
<keyword evidence="3" id="KW-1017">Isopeptide bond</keyword>
<dbReference type="GO" id="GO:0016887">
    <property type="term" value="F:ATP hydrolysis activity"/>
    <property type="evidence" value="ECO:0007669"/>
    <property type="project" value="InterPro"/>
</dbReference>
<dbReference type="Pfam" id="PF00004">
    <property type="entry name" value="AAA"/>
    <property type="match status" value="2"/>
</dbReference>
<dbReference type="InterPro" id="IPR018359">
    <property type="entry name" value="Bromodomain_CS"/>
</dbReference>
<name>A0A8B9KRV3_ASTMX</name>
<dbReference type="Gene3D" id="1.20.920.10">
    <property type="entry name" value="Bromodomain-like"/>
    <property type="match status" value="1"/>
</dbReference>
<dbReference type="FunFam" id="1.20.920.10:FF:000021">
    <property type="entry name" value="ATPase family AAA domain-containing protein 2"/>
    <property type="match status" value="1"/>
</dbReference>
<keyword evidence="4" id="KW-0597">Phosphoprotein</keyword>
<dbReference type="GO" id="GO:0006337">
    <property type="term" value="P:nucleosome disassembly"/>
    <property type="evidence" value="ECO:0007669"/>
    <property type="project" value="TreeGrafter"/>
</dbReference>
<keyword evidence="8" id="KW-0832">Ubl conjugation</keyword>
<keyword evidence="12" id="KW-0010">Activator</keyword>
<dbReference type="GO" id="GO:0005654">
    <property type="term" value="C:nucleoplasm"/>
    <property type="evidence" value="ECO:0007669"/>
    <property type="project" value="UniProtKB-ARBA"/>
</dbReference>
<accession>A0A8B9KRV3</accession>
<dbReference type="SUPFAM" id="SSF52540">
    <property type="entry name" value="P-loop containing nucleoside triphosphate hydrolases"/>
    <property type="match status" value="2"/>
</dbReference>
<keyword evidence="13" id="KW-0804">Transcription</keyword>
<dbReference type="FunFam" id="3.40.50.300:FF:000699">
    <property type="entry name" value="ATPase family AAA domain-containing protein 2B"/>
    <property type="match status" value="1"/>
</dbReference>
<evidence type="ECO:0000256" key="11">
    <source>
        <dbReference type="ARBA" id="ARBA00023117"/>
    </source>
</evidence>
<feature type="compositionally biased region" description="Basic residues" evidence="18">
    <location>
        <begin position="42"/>
        <end position="52"/>
    </location>
</feature>
<evidence type="ECO:0000256" key="10">
    <source>
        <dbReference type="ARBA" id="ARBA00023054"/>
    </source>
</evidence>
<comment type="catalytic activity">
    <reaction evidence="15">
        <text>ATP + H2O = ADP + phosphate + H(+)</text>
        <dbReference type="Rhea" id="RHEA:13065"/>
        <dbReference type="ChEBI" id="CHEBI:15377"/>
        <dbReference type="ChEBI" id="CHEBI:15378"/>
        <dbReference type="ChEBI" id="CHEBI:30616"/>
        <dbReference type="ChEBI" id="CHEBI:43474"/>
        <dbReference type="ChEBI" id="CHEBI:456216"/>
    </reaction>
</comment>
<evidence type="ECO:0000256" key="3">
    <source>
        <dbReference type="ARBA" id="ARBA00022499"/>
    </source>
</evidence>
<sequence length="857" mass="97486">MQESLLYLTYNLFPFVCKTRIKKHAIHSSDTTSSSDEERFERRKSKSMTRARNRCLPMNLRAEDLASGVLRDRAKVGASLADVDPMNLDTSVKFDNVGGLADHIKSLKEMVVFPLLYPEVFEKFKIQPPRGCLFYGPPGTGKTLVARALANECSQGDKKVSFFMRKGADCLSKWVGESERQLRLLFDQAYLMRPSIIFFDEIDGLAPVRSSRQDQIHSSIVSTLLALMDGLDSRGEIVVIGATNRLDSIDPALRRPGRFDREFLFNLPDKKARKHILKIHTRDWSPGLAESFVDELAERCVGYCGADIKALCTEAALAALRRRYPQIYGSSQRYKLDVGSIELGPQDFGRALRSIVPAAQRALAPPGRALSCTLQPLLERSLAHALDCLLRVFPHAQVRLVNVSFGFSCVHFIDTDNQLLEEDSYSEGEDGAGTQSAYQQPTSYRPRLLLTGPQGSGQSTHLAPALLHHLDKFTVHRLDLPTLYSVSAKTPEESCAQVFREAQRSMPSVVYMPHISDWWEAISDTVKSTFLTLLQDVPSFTPLLILATSESRYQQLPEEVKCIFSRSYGEVVCLQTPGEEDRRKFFTDLILVQAARPPPRRRKKVCDYEVLPLAEDPGPRQLSPVEQRRLEEQEENTLRELRLFLRDVTKRLATDKRFQIFSKPVDIEEVSDYLEVIREPMDLSTIMTKIDTYKYITAKDFLKDLDLICSNALEYNPDKDPGDKIIRHRACSLKDTAHAMIPHFICTSKGKKCQKSQSEQQKGAVVDRPEDPPQLPPPPALVVDHQKLEALLDQVVVKSEGYSVDQLERLYSLLSQCIYQHRRDYDKTHLIEVSVFLSYRQKYRYRENTIKYHDLLF</sequence>
<dbReference type="FunFam" id="1.10.8.60:FF:000016">
    <property type="entry name" value="ATPase family AAA domain-containing protein 2B"/>
    <property type="match status" value="1"/>
</dbReference>
<dbReference type="SMART" id="SM00382">
    <property type="entry name" value="AAA"/>
    <property type="match status" value="1"/>
</dbReference>
<dbReference type="InterPro" id="IPR003593">
    <property type="entry name" value="AAA+_ATPase"/>
</dbReference>
<dbReference type="InterPro" id="IPR003959">
    <property type="entry name" value="ATPase_AAA_core"/>
</dbReference>
<dbReference type="FunFam" id="3.40.50.300:FF:000061">
    <property type="entry name" value="ATPase family, AAA domain-containing 2"/>
    <property type="match status" value="1"/>
</dbReference>
<feature type="domain" description="Bromo" evidence="19">
    <location>
        <begin position="653"/>
        <end position="716"/>
    </location>
</feature>